<comment type="similarity">
    <text evidence="5">Belongs to the queuine tRNA-ribosyltransferase family. QTRT2 subfamily.</text>
</comment>
<evidence type="ECO:0000259" key="6">
    <source>
        <dbReference type="Pfam" id="PF01702"/>
    </source>
</evidence>
<comment type="subcellular location">
    <subcellularLocation>
        <location evidence="5">Cytoplasm</location>
    </subcellularLocation>
</comment>
<dbReference type="NCBIfam" id="TIGR00449">
    <property type="entry name" value="tgt_general"/>
    <property type="match status" value="1"/>
</dbReference>
<dbReference type="PANTHER" id="PTHR46064:SF1">
    <property type="entry name" value="QUEUINE TRNA-RIBOSYLTRANSFERASE ACCESSORY SUBUNIT 2"/>
    <property type="match status" value="1"/>
</dbReference>
<comment type="caution">
    <text evidence="7">The sequence shown here is derived from an EMBL/GenBank/DDBJ whole genome shotgun (WGS) entry which is preliminary data.</text>
</comment>
<dbReference type="GO" id="GO:0006400">
    <property type="term" value="P:tRNA modification"/>
    <property type="evidence" value="ECO:0007669"/>
    <property type="project" value="InterPro"/>
</dbReference>
<evidence type="ECO:0000256" key="3">
    <source>
        <dbReference type="ARBA" id="ARBA00022723"/>
    </source>
</evidence>
<dbReference type="Proteomes" id="UP000245119">
    <property type="component" value="Linkage Group LG11"/>
</dbReference>
<evidence type="ECO:0000256" key="1">
    <source>
        <dbReference type="ARBA" id="ARBA00022490"/>
    </source>
</evidence>
<gene>
    <name evidence="7" type="ORF">C0Q70_17552</name>
</gene>
<dbReference type="AlphaFoldDB" id="A0A2T7NKS3"/>
<dbReference type="SUPFAM" id="SSF51713">
    <property type="entry name" value="tRNA-guanine transglycosylase"/>
    <property type="match status" value="1"/>
</dbReference>
<feature type="domain" description="tRNA-guanine(15) transglycosylase-like" evidence="6">
    <location>
        <begin position="25"/>
        <end position="398"/>
    </location>
</feature>
<keyword evidence="4 5" id="KW-0862">Zinc</keyword>
<proteinExistence type="inferred from homology"/>
<evidence type="ECO:0000256" key="5">
    <source>
        <dbReference type="HAMAP-Rule" id="MF_03043"/>
    </source>
</evidence>
<evidence type="ECO:0000256" key="2">
    <source>
        <dbReference type="ARBA" id="ARBA00022694"/>
    </source>
</evidence>
<reference evidence="7 8" key="1">
    <citation type="submission" date="2018-04" db="EMBL/GenBank/DDBJ databases">
        <title>The genome of golden apple snail Pomacea canaliculata provides insight into stress tolerance and invasive adaptation.</title>
        <authorList>
            <person name="Liu C."/>
            <person name="Liu B."/>
            <person name="Ren Y."/>
            <person name="Zhang Y."/>
            <person name="Wang H."/>
            <person name="Li S."/>
            <person name="Jiang F."/>
            <person name="Yin L."/>
            <person name="Zhang G."/>
            <person name="Qian W."/>
            <person name="Fan W."/>
        </authorList>
    </citation>
    <scope>NUCLEOTIDE SEQUENCE [LARGE SCALE GENOMIC DNA]</scope>
    <source>
        <strain evidence="7">SZHN2017</strain>
        <tissue evidence="7">Muscle</tissue>
    </source>
</reference>
<dbReference type="InterPro" id="IPR002616">
    <property type="entry name" value="tRNA_ribo_trans-like"/>
</dbReference>
<comment type="subunit">
    <text evidence="5">Heterodimer of a catalytic subunit and an accessory subunit.</text>
</comment>
<name>A0A2T7NKS3_POMCA</name>
<dbReference type="EMBL" id="PZQS01000011">
    <property type="protein sequence ID" value="PVD21751.1"/>
    <property type="molecule type" value="Genomic_DNA"/>
</dbReference>
<feature type="binding site" evidence="5">
    <location>
        <position position="373"/>
    </location>
    <ligand>
        <name>Zn(2+)</name>
        <dbReference type="ChEBI" id="CHEBI:29105"/>
    </ligand>
</feature>
<keyword evidence="8" id="KW-1185">Reference proteome</keyword>
<feature type="binding site" evidence="5">
    <location>
        <position position="347"/>
    </location>
    <ligand>
        <name>Zn(2+)</name>
        <dbReference type="ChEBI" id="CHEBI:29105"/>
    </ligand>
</feature>
<dbReference type="InterPro" id="IPR028592">
    <property type="entry name" value="QTRTD1"/>
</dbReference>
<evidence type="ECO:0000256" key="4">
    <source>
        <dbReference type="ARBA" id="ARBA00022833"/>
    </source>
</evidence>
<organism evidence="7 8">
    <name type="scientific">Pomacea canaliculata</name>
    <name type="common">Golden apple snail</name>
    <dbReference type="NCBI Taxonomy" id="400727"/>
    <lineage>
        <taxon>Eukaryota</taxon>
        <taxon>Metazoa</taxon>
        <taxon>Spiralia</taxon>
        <taxon>Lophotrochozoa</taxon>
        <taxon>Mollusca</taxon>
        <taxon>Gastropoda</taxon>
        <taxon>Caenogastropoda</taxon>
        <taxon>Architaenioglossa</taxon>
        <taxon>Ampullarioidea</taxon>
        <taxon>Ampullariidae</taxon>
        <taxon>Pomacea</taxon>
    </lineage>
</organism>
<keyword evidence="2 5" id="KW-0819">tRNA processing</keyword>
<dbReference type="InterPro" id="IPR036511">
    <property type="entry name" value="TGT-like_sf"/>
</dbReference>
<dbReference type="InterPro" id="IPR050852">
    <property type="entry name" value="Queuine_tRNA-ribosyltrfase"/>
</dbReference>
<dbReference type="GO" id="GO:0008479">
    <property type="term" value="F:tRNA-guanosine(34) queuine transglycosylase activity"/>
    <property type="evidence" value="ECO:0007669"/>
    <property type="project" value="UniProtKB-UniRule"/>
</dbReference>
<dbReference type="OrthoDB" id="27601at2759"/>
<keyword evidence="3 5" id="KW-0479">Metal-binding</keyword>
<comment type="cofactor">
    <cofactor evidence="5">
        <name>Zn(2+)</name>
        <dbReference type="ChEBI" id="CHEBI:29105"/>
    </cofactor>
    <text evidence="5">Binds 1 zinc ion per subunit.</text>
</comment>
<sequence>MKFSVEKLVHGSCRLGLIREAGKNKSVTIETPFCLLYTRAGSVPNLSIDTLSYVQGLPPIAMMPLNLLAEHHESVEEYQKGLAGFTAMKDFLVYCSLQDPSTPVPSGYNEKSNIALWTRGGKTKVDPELFIKVQEAFKADWIQCMGDADTSKQSSKKRSRKAVDSSLIFLDELLQKRKTSKILQNAAIFGSVEGGFSVFDRNRSARETAARGVDGFVIEGFQNDGKDFCQFEDESFTDVLSSTLKHLPEDKPRLMNAVWRPDAIMQAIRAGIDIFDTSYAFVTTGKGNALVFSYDYEKLSVKPSDDGDLCLQASSLTSECGYSINLNDSRFREDFSPILEGCLCYTCKTYSRAYVNHLLNTTELQAGVLLMIHNLQHYLGFFSAVRQALREEKFHLLESLINRQRAVSLER</sequence>
<keyword evidence="1 5" id="KW-0963">Cytoplasm</keyword>
<dbReference type="GO" id="GO:0046872">
    <property type="term" value="F:metal ion binding"/>
    <property type="evidence" value="ECO:0007669"/>
    <property type="project" value="UniProtKB-KW"/>
</dbReference>
<protein>
    <recommendedName>
        <fullName evidence="5">Queuine tRNA-ribosyltransferase accessory subunit 2</fullName>
    </recommendedName>
    <alternativeName>
        <fullName evidence="5">Queuine tRNA-ribosyltransferase domain-containing protein 1</fullName>
    </alternativeName>
</protein>
<feature type="binding site" evidence="5">
    <location>
        <position position="344"/>
    </location>
    <ligand>
        <name>Zn(2+)</name>
        <dbReference type="ChEBI" id="CHEBI:29105"/>
    </ligand>
</feature>
<comment type="function">
    <text evidence="5">Non-catalytic subunit of the queuine tRNA-ribosyltransferase (TGT) that catalyzes the base-exchange of a guanine (G) residue with queuine (Q) at position 34 (anticodon wobble position) in tRNAs with GU(N) anticodons (tRNA-Asp, -Asn, -His and -Tyr), resulting in the hypermodified nucleoside queuosine (7-(((4,5-cis-dihydroxy-2-cyclopenten-1-yl)amino)methyl)-7-deazaguanosine).</text>
</comment>
<dbReference type="HAMAP" id="MF_03043">
    <property type="entry name" value="QTRT2"/>
    <property type="match status" value="1"/>
</dbReference>
<dbReference type="GO" id="GO:0005737">
    <property type="term" value="C:cytoplasm"/>
    <property type="evidence" value="ECO:0007669"/>
    <property type="project" value="UniProtKB-SubCell"/>
</dbReference>
<dbReference type="OMA" id="MAGSRMK"/>
<dbReference type="Pfam" id="PF01702">
    <property type="entry name" value="TGT"/>
    <property type="match status" value="1"/>
</dbReference>
<feature type="binding site" evidence="5">
    <location>
        <position position="342"/>
    </location>
    <ligand>
        <name>Zn(2+)</name>
        <dbReference type="ChEBI" id="CHEBI:29105"/>
    </ligand>
</feature>
<evidence type="ECO:0000313" key="7">
    <source>
        <dbReference type="EMBL" id="PVD21751.1"/>
    </source>
</evidence>
<dbReference type="PANTHER" id="PTHR46064">
    <property type="entry name" value="QUEUINE TRNA-RIBOSYLTRANSFERASE ACCESSORY SUBUNIT 2"/>
    <property type="match status" value="1"/>
</dbReference>
<accession>A0A2T7NKS3</accession>
<evidence type="ECO:0000313" key="8">
    <source>
        <dbReference type="Proteomes" id="UP000245119"/>
    </source>
</evidence>
<dbReference type="STRING" id="400727.A0A2T7NKS3"/>
<dbReference type="Gene3D" id="3.20.20.105">
    <property type="entry name" value="Queuine tRNA-ribosyltransferase-like"/>
    <property type="match status" value="1"/>
</dbReference>